<dbReference type="PANTHER" id="PTHR46573">
    <property type="entry name" value="WD REPEAT, SAM AND U-BOX DOMAIN-CONTAINING PROTEIN 1"/>
    <property type="match status" value="1"/>
</dbReference>
<dbReference type="RefSeq" id="XP_001691999.2">
    <property type="nucleotide sequence ID" value="XM_001691947.3"/>
</dbReference>
<keyword evidence="2" id="KW-0472">Membrane</keyword>
<dbReference type="SUPFAM" id="SSF57850">
    <property type="entry name" value="RING/U-box"/>
    <property type="match status" value="1"/>
</dbReference>
<feature type="compositionally biased region" description="Gly residues" evidence="1">
    <location>
        <begin position="253"/>
        <end position="281"/>
    </location>
</feature>
<name>A0A2K3DY09_CHLRE</name>
<gene>
    <name evidence="4" type="ORF">CHLRE_03g185750v5</name>
</gene>
<dbReference type="Pfam" id="PF04564">
    <property type="entry name" value="U-box"/>
    <property type="match status" value="1"/>
</dbReference>
<dbReference type="KEGG" id="cre:CHLRE_03g185750v5"/>
<evidence type="ECO:0000313" key="5">
    <source>
        <dbReference type="Proteomes" id="UP000006906"/>
    </source>
</evidence>
<keyword evidence="5" id="KW-1185">Reference proteome</keyword>
<dbReference type="Gene3D" id="3.30.40.10">
    <property type="entry name" value="Zinc/RING finger domain, C3HC4 (zinc finger)"/>
    <property type="match status" value="1"/>
</dbReference>
<evidence type="ECO:0000256" key="2">
    <source>
        <dbReference type="SAM" id="Phobius"/>
    </source>
</evidence>
<dbReference type="PROSITE" id="PS51698">
    <property type="entry name" value="U_BOX"/>
    <property type="match status" value="1"/>
</dbReference>
<keyword evidence="2" id="KW-0812">Transmembrane</keyword>
<dbReference type="InterPro" id="IPR052085">
    <property type="entry name" value="WD-SAM-U-box"/>
</dbReference>
<dbReference type="Proteomes" id="UP000006906">
    <property type="component" value="Chromosome 3"/>
</dbReference>
<keyword evidence="2" id="KW-1133">Transmembrane helix</keyword>
<evidence type="ECO:0000259" key="3">
    <source>
        <dbReference type="PROSITE" id="PS51698"/>
    </source>
</evidence>
<proteinExistence type="predicted"/>
<dbReference type="ExpressionAtlas" id="A0A2K3DY09">
    <property type="expression patterns" value="baseline"/>
</dbReference>
<dbReference type="SMART" id="SM00504">
    <property type="entry name" value="Ubox"/>
    <property type="match status" value="1"/>
</dbReference>
<dbReference type="PaxDb" id="3055-EDP04489"/>
<protein>
    <recommendedName>
        <fullName evidence="3">U-box domain-containing protein</fullName>
    </recommendedName>
</protein>
<dbReference type="OrthoDB" id="10064100at2759"/>
<evidence type="ECO:0000256" key="1">
    <source>
        <dbReference type="SAM" id="MobiDB-lite"/>
    </source>
</evidence>
<sequence>MFTVLLSRLIPQLGRHRTLVRVGVLIGAISIIVYIAGNTISFIVQLFDASALESVKFCKVIASLLNRPTLELEFLPQEFEELEPDDNGHYAYAPANLHPLLFRRSDAVAGAWEWSDDGGQLWFACDNFRESVNGVPEPPALLFLLRLHLEHLLRCRLSAAGALGRRMPPPLDTTTPRPGRPLEAAPDALCCPISHSLMRVPVVGPSGTTFDFDYIRKWVLQHNTDPVNGAPLSEADLYPNLAVRDLVERWLQQGGGGGGGGGDGAGGSGSSGSGIGSGGSGSRETGGLPPHLVDLS</sequence>
<dbReference type="InParanoid" id="A0A2K3DY09"/>
<accession>A0A2K3DY09</accession>
<reference evidence="4 5" key="1">
    <citation type="journal article" date="2007" name="Science">
        <title>The Chlamydomonas genome reveals the evolution of key animal and plant functions.</title>
        <authorList>
            <person name="Merchant S.S."/>
            <person name="Prochnik S.E."/>
            <person name="Vallon O."/>
            <person name="Harris E.H."/>
            <person name="Karpowicz S.J."/>
            <person name="Witman G.B."/>
            <person name="Terry A."/>
            <person name="Salamov A."/>
            <person name="Fritz-Laylin L.K."/>
            <person name="Marechal-Drouard L."/>
            <person name="Marshall W.F."/>
            <person name="Qu L.H."/>
            <person name="Nelson D.R."/>
            <person name="Sanderfoot A.A."/>
            <person name="Spalding M.H."/>
            <person name="Kapitonov V.V."/>
            <person name="Ren Q."/>
            <person name="Ferris P."/>
            <person name="Lindquist E."/>
            <person name="Shapiro H."/>
            <person name="Lucas S.M."/>
            <person name="Grimwood J."/>
            <person name="Schmutz J."/>
            <person name="Cardol P."/>
            <person name="Cerutti H."/>
            <person name="Chanfreau G."/>
            <person name="Chen C.L."/>
            <person name="Cognat V."/>
            <person name="Croft M.T."/>
            <person name="Dent R."/>
            <person name="Dutcher S."/>
            <person name="Fernandez E."/>
            <person name="Fukuzawa H."/>
            <person name="Gonzalez-Ballester D."/>
            <person name="Gonzalez-Halphen D."/>
            <person name="Hallmann A."/>
            <person name="Hanikenne M."/>
            <person name="Hippler M."/>
            <person name="Inwood W."/>
            <person name="Jabbari K."/>
            <person name="Kalanon M."/>
            <person name="Kuras R."/>
            <person name="Lefebvre P.A."/>
            <person name="Lemaire S.D."/>
            <person name="Lobanov A.V."/>
            <person name="Lohr M."/>
            <person name="Manuell A."/>
            <person name="Meier I."/>
            <person name="Mets L."/>
            <person name="Mittag M."/>
            <person name="Mittelmeier T."/>
            <person name="Moroney J.V."/>
            <person name="Moseley J."/>
            <person name="Napoli C."/>
            <person name="Nedelcu A.M."/>
            <person name="Niyogi K."/>
            <person name="Novoselov S.V."/>
            <person name="Paulsen I.T."/>
            <person name="Pazour G."/>
            <person name="Purton S."/>
            <person name="Ral J.P."/>
            <person name="Riano-Pachon D.M."/>
            <person name="Riekhof W."/>
            <person name="Rymarquis L."/>
            <person name="Schroda M."/>
            <person name="Stern D."/>
            <person name="Umen J."/>
            <person name="Willows R."/>
            <person name="Wilson N."/>
            <person name="Zimmer S.L."/>
            <person name="Allmer J."/>
            <person name="Balk J."/>
            <person name="Bisova K."/>
            <person name="Chen C.J."/>
            <person name="Elias M."/>
            <person name="Gendler K."/>
            <person name="Hauser C."/>
            <person name="Lamb M.R."/>
            <person name="Ledford H."/>
            <person name="Long J.C."/>
            <person name="Minagawa J."/>
            <person name="Page M.D."/>
            <person name="Pan J."/>
            <person name="Pootakham W."/>
            <person name="Roje S."/>
            <person name="Rose A."/>
            <person name="Stahlberg E."/>
            <person name="Terauchi A.M."/>
            <person name="Yang P."/>
            <person name="Ball S."/>
            <person name="Bowler C."/>
            <person name="Dieckmann C.L."/>
            <person name="Gladyshev V.N."/>
            <person name="Green P."/>
            <person name="Jorgensen R."/>
            <person name="Mayfield S."/>
            <person name="Mueller-Roeber B."/>
            <person name="Rajamani S."/>
            <person name="Sayre R.T."/>
            <person name="Brokstein P."/>
            <person name="Dubchak I."/>
            <person name="Goodstein D."/>
            <person name="Hornick L."/>
            <person name="Huang Y.W."/>
            <person name="Jhaveri J."/>
            <person name="Luo Y."/>
            <person name="Martinez D."/>
            <person name="Ngau W.C."/>
            <person name="Otillar B."/>
            <person name="Poliakov A."/>
            <person name="Porter A."/>
            <person name="Szajkowski L."/>
            <person name="Werner G."/>
            <person name="Zhou K."/>
            <person name="Grigoriev I.V."/>
            <person name="Rokhsar D.S."/>
            <person name="Grossman A.R."/>
        </authorList>
    </citation>
    <scope>NUCLEOTIDE SEQUENCE [LARGE SCALE GENOMIC DNA]</scope>
    <source>
        <strain evidence="5">CC-503</strain>
    </source>
</reference>
<dbReference type="AlphaFoldDB" id="A0A2K3DY09"/>
<feature type="transmembrane region" description="Helical" evidence="2">
    <location>
        <begin position="18"/>
        <end position="37"/>
    </location>
</feature>
<feature type="region of interest" description="Disordered" evidence="1">
    <location>
        <begin position="252"/>
        <end position="296"/>
    </location>
</feature>
<feature type="domain" description="U-box" evidence="3">
    <location>
        <begin position="184"/>
        <end position="257"/>
    </location>
</feature>
<dbReference type="EMBL" id="CM008964">
    <property type="protein sequence ID" value="PNW85423.1"/>
    <property type="molecule type" value="Genomic_DNA"/>
</dbReference>
<dbReference type="PANTHER" id="PTHR46573:SF1">
    <property type="entry name" value="WD REPEAT, SAM AND U-BOX DOMAIN-CONTAINING PROTEIN 1"/>
    <property type="match status" value="1"/>
</dbReference>
<dbReference type="Gramene" id="PNW85423">
    <property type="protein sequence ID" value="PNW85423"/>
    <property type="gene ID" value="CHLRE_03g185750v5"/>
</dbReference>
<dbReference type="InterPro" id="IPR013083">
    <property type="entry name" value="Znf_RING/FYVE/PHD"/>
</dbReference>
<evidence type="ECO:0000313" key="4">
    <source>
        <dbReference type="EMBL" id="PNW85423.1"/>
    </source>
</evidence>
<organism evidence="4 5">
    <name type="scientific">Chlamydomonas reinhardtii</name>
    <name type="common">Chlamydomonas smithii</name>
    <dbReference type="NCBI Taxonomy" id="3055"/>
    <lineage>
        <taxon>Eukaryota</taxon>
        <taxon>Viridiplantae</taxon>
        <taxon>Chlorophyta</taxon>
        <taxon>core chlorophytes</taxon>
        <taxon>Chlorophyceae</taxon>
        <taxon>CS clade</taxon>
        <taxon>Chlamydomonadales</taxon>
        <taxon>Chlamydomonadaceae</taxon>
        <taxon>Chlamydomonas</taxon>
    </lineage>
</organism>
<dbReference type="GO" id="GO:0004842">
    <property type="term" value="F:ubiquitin-protein transferase activity"/>
    <property type="evidence" value="ECO:0007669"/>
    <property type="project" value="InterPro"/>
</dbReference>
<dbReference type="InterPro" id="IPR003613">
    <property type="entry name" value="Ubox_domain"/>
</dbReference>
<dbReference type="GO" id="GO:0016567">
    <property type="term" value="P:protein ubiquitination"/>
    <property type="evidence" value="ECO:0007669"/>
    <property type="project" value="UniProtKB-UniPathway"/>
</dbReference>
<dbReference type="UniPathway" id="UPA00143"/>
<dbReference type="GeneID" id="5717444"/>